<dbReference type="KEGG" id="cna:AB433_03715"/>
<dbReference type="AlphaFoldDB" id="A0A0G3XFX4"/>
<dbReference type="PATRIC" id="fig|1348774.3.peg.774"/>
<accession>A0A0G3XFX4</accession>
<gene>
    <name evidence="3" type="ORF">AB433_03715</name>
</gene>
<dbReference type="EMBL" id="CP011770">
    <property type="protein sequence ID" value="AKM09288.1"/>
    <property type="molecule type" value="Genomic_DNA"/>
</dbReference>
<keyword evidence="4" id="KW-1185">Reference proteome</keyword>
<dbReference type="Gene3D" id="3.30.2320.10">
    <property type="entry name" value="hypothetical protein PF0899 domain"/>
    <property type="match status" value="1"/>
</dbReference>
<name>A0A0G3XFX4_9SPHN</name>
<dbReference type="SUPFAM" id="SSF56563">
    <property type="entry name" value="Major capsid protein gp5"/>
    <property type="match status" value="1"/>
</dbReference>
<organism evidence="3 4">
    <name type="scientific">Croceicoccus naphthovorans</name>
    <dbReference type="NCBI Taxonomy" id="1348774"/>
    <lineage>
        <taxon>Bacteria</taxon>
        <taxon>Pseudomonadati</taxon>
        <taxon>Pseudomonadota</taxon>
        <taxon>Alphaproteobacteria</taxon>
        <taxon>Sphingomonadales</taxon>
        <taxon>Erythrobacteraceae</taxon>
        <taxon>Croceicoccus</taxon>
    </lineage>
</organism>
<dbReference type="InterPro" id="IPR054612">
    <property type="entry name" value="Phage_capsid-like_C"/>
</dbReference>
<reference evidence="3 4" key="1">
    <citation type="submission" date="2015-06" db="EMBL/GenBank/DDBJ databases">
        <authorList>
            <person name="Zeng Y."/>
            <person name="Huang Y."/>
        </authorList>
    </citation>
    <scope>NUCLEOTIDE SEQUENCE [LARGE SCALE GENOMIC DNA]</scope>
    <source>
        <strain evidence="3 4">PQ-2</strain>
    </source>
</reference>
<dbReference type="NCBIfam" id="TIGR01554">
    <property type="entry name" value="major_cap_HK97"/>
    <property type="match status" value="1"/>
</dbReference>
<evidence type="ECO:0000256" key="1">
    <source>
        <dbReference type="ARBA" id="ARBA00004328"/>
    </source>
</evidence>
<dbReference type="Gene3D" id="3.30.2400.10">
    <property type="entry name" value="Major capsid protein gp5"/>
    <property type="match status" value="1"/>
</dbReference>
<protein>
    <submittedName>
        <fullName evidence="3">Phage capsid protein</fullName>
    </submittedName>
</protein>
<proteinExistence type="predicted"/>
<evidence type="ECO:0000313" key="3">
    <source>
        <dbReference type="EMBL" id="AKM09288.1"/>
    </source>
</evidence>
<sequence>MNMETKMEGLDASFDIVARQDAADEAIKGLRRDVEEVKGRLEKVSRAASRPVIDGGQSAMGALNGSLSSPMMSAEVKGFVNGYLRQGRETELKSISGAVASDGGYAVPRELDAMIARSLKDISPIRQIAQVVQTGSAGYRKLVTGAGTSSGWVSDAAARPETATPTFHEIAPPTGELYANPAASQAMLDDAGFDLEAWLAEEIATEFARAEGSAFVNGTGVNQPLGFLQTSQSTADDGARTFGSLQYVGSGNASGFDTAPEAKLIDLVHTLKSSHRQGASWVMNSATMASVRKLKTSDGAFLWQPGLIEGQPDRLLGYPIIEAEDMPDIAAGTTPIAFGNFRAGYLIAERSATSILRDPFTNKPFVHFYATKRIGGQVLDSDAIKLLKIEA</sequence>
<comment type="subcellular location">
    <subcellularLocation>
        <location evidence="1">Virion</location>
    </subcellularLocation>
</comment>
<evidence type="ECO:0000313" key="4">
    <source>
        <dbReference type="Proteomes" id="UP000035287"/>
    </source>
</evidence>
<feature type="domain" description="Phage capsid-like C-terminal" evidence="2">
    <location>
        <begin position="103"/>
        <end position="388"/>
    </location>
</feature>
<dbReference type="Proteomes" id="UP000035287">
    <property type="component" value="Chromosome"/>
</dbReference>
<dbReference type="RefSeq" id="WP_047819978.1">
    <property type="nucleotide sequence ID" value="NZ_CP011770.1"/>
</dbReference>
<dbReference type="InterPro" id="IPR024455">
    <property type="entry name" value="Phage_capsid"/>
</dbReference>
<dbReference type="Pfam" id="PF05065">
    <property type="entry name" value="Phage_capsid"/>
    <property type="match status" value="1"/>
</dbReference>
<dbReference type="STRING" id="1348774.AB433_03715"/>
<evidence type="ECO:0000259" key="2">
    <source>
        <dbReference type="Pfam" id="PF05065"/>
    </source>
</evidence>